<comment type="caution">
    <text evidence="2">The sequence shown here is derived from an EMBL/GenBank/DDBJ whole genome shotgun (WGS) entry which is preliminary data.</text>
</comment>
<dbReference type="RefSeq" id="WP_377097681.1">
    <property type="nucleotide sequence ID" value="NZ_JBHTHU010000002.1"/>
</dbReference>
<dbReference type="Pfam" id="PF00027">
    <property type="entry name" value="cNMP_binding"/>
    <property type="match status" value="1"/>
</dbReference>
<dbReference type="Gene3D" id="2.60.120.10">
    <property type="entry name" value="Jelly Rolls"/>
    <property type="match status" value="1"/>
</dbReference>
<reference evidence="3" key="1">
    <citation type="journal article" date="2019" name="Int. J. Syst. Evol. Microbiol.">
        <title>The Global Catalogue of Microorganisms (GCM) 10K type strain sequencing project: providing services to taxonomists for standard genome sequencing and annotation.</title>
        <authorList>
            <consortium name="The Broad Institute Genomics Platform"/>
            <consortium name="The Broad Institute Genome Sequencing Center for Infectious Disease"/>
            <person name="Wu L."/>
            <person name="Ma J."/>
        </authorList>
    </citation>
    <scope>NUCLEOTIDE SEQUENCE [LARGE SCALE GENOMIC DNA]</scope>
    <source>
        <strain evidence="3">CCUG 63418</strain>
    </source>
</reference>
<evidence type="ECO:0000313" key="2">
    <source>
        <dbReference type="EMBL" id="MFD0749374.1"/>
    </source>
</evidence>
<sequence>MWDLFYQSIQKLGVVLNDDEKAVIQQLFKYRKFRKGQYIVQQDDVVKYETFIISGVTRTYTVDDKGQEHIITFGVEGWWTGDLYSFYTQNATAFNIDCIAATEVLQITQPALDELCLEVPKMNIYYRNLYRNSVIAFSKRMQSTLEKSAPQRYEEFRQNYPLIEQRVANHQIASFLGITPQSLSRIRRLVAKPKS</sequence>
<name>A0ABW2YT14_9SPHI</name>
<evidence type="ECO:0000259" key="1">
    <source>
        <dbReference type="PROSITE" id="PS50042"/>
    </source>
</evidence>
<dbReference type="SUPFAM" id="SSF51206">
    <property type="entry name" value="cAMP-binding domain-like"/>
    <property type="match status" value="1"/>
</dbReference>
<gene>
    <name evidence="2" type="ORF">ACFQZS_04415</name>
</gene>
<dbReference type="InterPro" id="IPR018490">
    <property type="entry name" value="cNMP-bd_dom_sf"/>
</dbReference>
<dbReference type="InterPro" id="IPR014710">
    <property type="entry name" value="RmlC-like_jellyroll"/>
</dbReference>
<feature type="domain" description="Cyclic nucleotide-binding" evidence="1">
    <location>
        <begin position="12"/>
        <end position="115"/>
    </location>
</feature>
<protein>
    <submittedName>
        <fullName evidence="2">Crp/Fnr family transcriptional regulator</fullName>
    </submittedName>
</protein>
<proteinExistence type="predicted"/>
<accession>A0ABW2YT14</accession>
<keyword evidence="3" id="KW-1185">Reference proteome</keyword>
<evidence type="ECO:0000313" key="3">
    <source>
        <dbReference type="Proteomes" id="UP001596958"/>
    </source>
</evidence>
<dbReference type="EMBL" id="JBHTHU010000002">
    <property type="protein sequence ID" value="MFD0749374.1"/>
    <property type="molecule type" value="Genomic_DNA"/>
</dbReference>
<dbReference type="PROSITE" id="PS50042">
    <property type="entry name" value="CNMP_BINDING_3"/>
    <property type="match status" value="1"/>
</dbReference>
<dbReference type="CDD" id="cd00038">
    <property type="entry name" value="CAP_ED"/>
    <property type="match status" value="1"/>
</dbReference>
<dbReference type="InterPro" id="IPR000595">
    <property type="entry name" value="cNMP-bd_dom"/>
</dbReference>
<organism evidence="2 3">
    <name type="scientific">Mucilaginibacter calamicampi</name>
    <dbReference type="NCBI Taxonomy" id="1302352"/>
    <lineage>
        <taxon>Bacteria</taxon>
        <taxon>Pseudomonadati</taxon>
        <taxon>Bacteroidota</taxon>
        <taxon>Sphingobacteriia</taxon>
        <taxon>Sphingobacteriales</taxon>
        <taxon>Sphingobacteriaceae</taxon>
        <taxon>Mucilaginibacter</taxon>
    </lineage>
</organism>
<dbReference type="Proteomes" id="UP001596958">
    <property type="component" value="Unassembled WGS sequence"/>
</dbReference>